<dbReference type="PANTHER" id="PTHR43289">
    <property type="entry name" value="MITOGEN-ACTIVATED PROTEIN KINASE KINASE KINASE 20-RELATED"/>
    <property type="match status" value="1"/>
</dbReference>
<dbReference type="Proteomes" id="UP000515512">
    <property type="component" value="Chromosome"/>
</dbReference>
<dbReference type="AlphaFoldDB" id="A0A7D6VLF2"/>
<dbReference type="Pfam" id="PF00069">
    <property type="entry name" value="Pkinase"/>
    <property type="match status" value="1"/>
</dbReference>
<evidence type="ECO:0000313" key="9">
    <source>
        <dbReference type="EMBL" id="QLY32250.1"/>
    </source>
</evidence>
<dbReference type="PROSITE" id="PS00108">
    <property type="entry name" value="PROTEIN_KINASE_ST"/>
    <property type="match status" value="1"/>
</dbReference>
<dbReference type="SMART" id="SM00220">
    <property type="entry name" value="S_TKc"/>
    <property type="match status" value="1"/>
</dbReference>
<evidence type="ECO:0000256" key="4">
    <source>
        <dbReference type="ARBA" id="ARBA00022741"/>
    </source>
</evidence>
<keyword evidence="10" id="KW-1185">Reference proteome</keyword>
<dbReference type="InterPro" id="IPR000719">
    <property type="entry name" value="Prot_kinase_dom"/>
</dbReference>
<gene>
    <name evidence="9" type="ORF">H0264_08270</name>
</gene>
<dbReference type="Gene3D" id="1.10.510.10">
    <property type="entry name" value="Transferase(Phosphotransferase) domain 1"/>
    <property type="match status" value="1"/>
</dbReference>
<sequence>MCGGDRAVSSDEDATFAGYHLERRIGSGGMGTVYVARHPRLPRLDAVKIMADRHSGDAGFRARFLREAEFATRVQHPNLVPVYDRGEYDGRLWISMPYVNGVDLARVIDRHPAGLGVDRAVRILTETAAGLDEVHRSGLLHRDVKPANILLAEQADGTDRVHVSDFGIARPTDDSTTLTGSGGPTGTLAYAAPEQISGGPIDRRADVYALGCTLFQMLTGSVPFPDGGPAAVMYAHLYQPPPRPSARNALVPSCFDSVIATALAKSPADRYPSCGALAAAAHRAATGADVSPRAGRARRGRRMVLAGAIAAALAVTVAATVYAIRTETPGGVDAGRIPRTDIAEPAHWGKYGYIAETFPALLPPSPISAGYQNITACSPEDDTDRELALDDEVAVGTLFCLGDLDPVHSVEVTCRADRQPIEPERSFATVEGDAVWTRPSGSGHLFWGTHLYTHSGTYLDGKVWGELDVYFDDANRNFCRIHVVGIGPTGAALRDRWWNDAPI</sequence>
<keyword evidence="6" id="KW-0067">ATP-binding</keyword>
<evidence type="ECO:0000256" key="1">
    <source>
        <dbReference type="ARBA" id="ARBA00012513"/>
    </source>
</evidence>
<name>A0A7D6VLF2_9NOCA</name>
<dbReference type="GO" id="GO:0005524">
    <property type="term" value="F:ATP binding"/>
    <property type="evidence" value="ECO:0007669"/>
    <property type="project" value="UniProtKB-KW"/>
</dbReference>
<evidence type="ECO:0000313" key="10">
    <source>
        <dbReference type="Proteomes" id="UP000515512"/>
    </source>
</evidence>
<evidence type="ECO:0000256" key="5">
    <source>
        <dbReference type="ARBA" id="ARBA00022777"/>
    </source>
</evidence>
<keyword evidence="7" id="KW-0812">Transmembrane</keyword>
<dbReference type="GO" id="GO:0004674">
    <property type="term" value="F:protein serine/threonine kinase activity"/>
    <property type="evidence" value="ECO:0007669"/>
    <property type="project" value="UniProtKB-KW"/>
</dbReference>
<proteinExistence type="predicted"/>
<keyword evidence="2 9" id="KW-0723">Serine/threonine-protein kinase</keyword>
<keyword evidence="4" id="KW-0547">Nucleotide-binding</keyword>
<feature type="transmembrane region" description="Helical" evidence="7">
    <location>
        <begin position="303"/>
        <end position="324"/>
    </location>
</feature>
<dbReference type="CDD" id="cd14014">
    <property type="entry name" value="STKc_PknB_like"/>
    <property type="match status" value="1"/>
</dbReference>
<protein>
    <recommendedName>
        <fullName evidence="1">non-specific serine/threonine protein kinase</fullName>
        <ecNumber evidence="1">2.7.11.1</ecNumber>
    </recommendedName>
</protein>
<evidence type="ECO:0000256" key="2">
    <source>
        <dbReference type="ARBA" id="ARBA00022527"/>
    </source>
</evidence>
<dbReference type="InterPro" id="IPR011009">
    <property type="entry name" value="Kinase-like_dom_sf"/>
</dbReference>
<keyword evidence="3" id="KW-0808">Transferase</keyword>
<dbReference type="SUPFAM" id="SSF56112">
    <property type="entry name" value="Protein kinase-like (PK-like)"/>
    <property type="match status" value="1"/>
</dbReference>
<accession>A0A7D6VLF2</accession>
<feature type="domain" description="Protein kinase" evidence="8">
    <location>
        <begin position="19"/>
        <end position="285"/>
    </location>
</feature>
<dbReference type="KEGG" id="nhu:H0264_08270"/>
<evidence type="ECO:0000256" key="7">
    <source>
        <dbReference type="SAM" id="Phobius"/>
    </source>
</evidence>
<dbReference type="EMBL" id="CP059399">
    <property type="protein sequence ID" value="QLY32250.1"/>
    <property type="molecule type" value="Genomic_DNA"/>
</dbReference>
<dbReference type="Gene3D" id="3.30.200.20">
    <property type="entry name" value="Phosphorylase Kinase, domain 1"/>
    <property type="match status" value="1"/>
</dbReference>
<evidence type="ECO:0000259" key="8">
    <source>
        <dbReference type="PROSITE" id="PS50011"/>
    </source>
</evidence>
<reference evidence="9 10" key="1">
    <citation type="submission" date="2020-07" db="EMBL/GenBank/DDBJ databases">
        <authorList>
            <person name="Zhuang K."/>
            <person name="Ran Y."/>
        </authorList>
    </citation>
    <scope>NUCLEOTIDE SEQUENCE [LARGE SCALE GENOMIC DNA]</scope>
    <source>
        <strain evidence="9 10">WCH-YHL-001</strain>
    </source>
</reference>
<evidence type="ECO:0000256" key="3">
    <source>
        <dbReference type="ARBA" id="ARBA00022679"/>
    </source>
</evidence>
<organism evidence="9 10">
    <name type="scientific">Nocardia huaxiensis</name>
    <dbReference type="NCBI Taxonomy" id="2755382"/>
    <lineage>
        <taxon>Bacteria</taxon>
        <taxon>Bacillati</taxon>
        <taxon>Actinomycetota</taxon>
        <taxon>Actinomycetes</taxon>
        <taxon>Mycobacteriales</taxon>
        <taxon>Nocardiaceae</taxon>
        <taxon>Nocardia</taxon>
    </lineage>
</organism>
<dbReference type="PROSITE" id="PS50011">
    <property type="entry name" value="PROTEIN_KINASE_DOM"/>
    <property type="match status" value="1"/>
</dbReference>
<dbReference type="InterPro" id="IPR008271">
    <property type="entry name" value="Ser/Thr_kinase_AS"/>
</dbReference>
<dbReference type="EC" id="2.7.11.1" evidence="1"/>
<keyword evidence="7" id="KW-0472">Membrane</keyword>
<keyword evidence="5 9" id="KW-0418">Kinase</keyword>
<dbReference type="PANTHER" id="PTHR43289:SF6">
    <property type="entry name" value="SERINE_THREONINE-PROTEIN KINASE NEKL-3"/>
    <property type="match status" value="1"/>
</dbReference>
<evidence type="ECO:0000256" key="6">
    <source>
        <dbReference type="ARBA" id="ARBA00022840"/>
    </source>
</evidence>
<keyword evidence="7" id="KW-1133">Transmembrane helix</keyword>